<evidence type="ECO:0008006" key="7">
    <source>
        <dbReference type="Google" id="ProtNLM"/>
    </source>
</evidence>
<reference evidence="5 6" key="1">
    <citation type="submission" date="2018-08" db="EMBL/GenBank/DDBJ databases">
        <title>Aphanomyces genome sequencing and annotation.</title>
        <authorList>
            <person name="Minardi D."/>
            <person name="Oidtmann B."/>
            <person name="Van Der Giezen M."/>
            <person name="Studholme D.J."/>
        </authorList>
    </citation>
    <scope>NUCLEOTIDE SEQUENCE [LARGE SCALE GENOMIC DNA]</scope>
    <source>
        <strain evidence="5 6">NJM0002</strain>
    </source>
</reference>
<keyword evidence="1" id="KW-0863">Zinc-finger</keyword>
<evidence type="ECO:0000313" key="5">
    <source>
        <dbReference type="EMBL" id="RHY25760.1"/>
    </source>
</evidence>
<evidence type="ECO:0000259" key="4">
    <source>
        <dbReference type="PROSITE" id="PS50115"/>
    </source>
</evidence>
<dbReference type="SUPFAM" id="SSF57863">
    <property type="entry name" value="ArfGap/RecO-like zinc finger"/>
    <property type="match status" value="1"/>
</dbReference>
<dbReference type="InterPro" id="IPR001164">
    <property type="entry name" value="ArfGAP_dom"/>
</dbReference>
<accession>A0A3R6YUE5</accession>
<dbReference type="PANTHER" id="PTHR46220:SF1">
    <property type="entry name" value="ADP-RIBOSYLATION FACTOR GTPASE-ACTIVATING PROTEIN AGD12"/>
    <property type="match status" value="1"/>
</dbReference>
<evidence type="ECO:0000256" key="2">
    <source>
        <dbReference type="SAM" id="MobiDB-lite"/>
    </source>
</evidence>
<dbReference type="PROSITE" id="PS50115">
    <property type="entry name" value="ARFGAP"/>
    <property type="match status" value="1"/>
</dbReference>
<dbReference type="PRINTS" id="PR00405">
    <property type="entry name" value="REVINTRACTNG"/>
</dbReference>
<dbReference type="Gene3D" id="1.10.220.150">
    <property type="entry name" value="Arf GTPase activating protein"/>
    <property type="match status" value="1"/>
</dbReference>
<dbReference type="InterPro" id="IPR035892">
    <property type="entry name" value="C2_domain_sf"/>
</dbReference>
<feature type="region of interest" description="Disordered" evidence="2">
    <location>
        <begin position="1"/>
        <end position="26"/>
    </location>
</feature>
<dbReference type="GO" id="GO:0005096">
    <property type="term" value="F:GTPase activator activity"/>
    <property type="evidence" value="ECO:0007669"/>
    <property type="project" value="InterPro"/>
</dbReference>
<dbReference type="SMART" id="SM00239">
    <property type="entry name" value="C2"/>
    <property type="match status" value="1"/>
</dbReference>
<dbReference type="Gene3D" id="2.60.40.150">
    <property type="entry name" value="C2 domain"/>
    <property type="match status" value="1"/>
</dbReference>
<dbReference type="Pfam" id="PF01412">
    <property type="entry name" value="ArfGap"/>
    <property type="match status" value="1"/>
</dbReference>
<sequence length="785" mass="86634">MKARYDDELPLDLDDDDALYGWSEPHQEETNVTVDWSRPLTMVEQESQLETYRETQRKLYKQKKAKLAAQAAADDIHLGPPLPREYPREPQSRRPQARIVPVFMELDPPPLDVELHSPVRTEADLHALTQSLDPSRCANPKPRALSPPPLLSDQLPAAVHTSPPVVRVRTVPPSVVLELDKSSLPHVAGPARRGPVLDDADLYAHETHYSNNLTSRVKKGLSFHASPPLRPFERDRVQKALAHKSKTRRHVELQQLEQALRMRETRKVDIERQMRMARSFATLRQPPATIPQTNVSVPTMSTSTVMPVDAAASVPLPSTVLSCAGRRRPRHMENQDEVTAEELLDHELTQRAGSLTLDPVAEEHLDVEESSAALGALLALDDNEHCADCQALHPKWATITYGGFICTQCAGVHRSLGVHISFVLSCTLDKWTSSQLAAVVNGGNTKLNDHLEFSVPNSVRKPDADAMRDDRAAYIQLKYVEQAFRMGPNKRRQEPILASPTTTPPHAPRRTLTTTMSSSFVTRWVEVAVSSHGSCGMVEYVGIVTIELVEGSSLAAMDVNGSSDPYVSFRLGDQVISSHAVKHSLNPSWNETLRLSWDGQSPLVVQVYSYNKLQPDRKMGAAVVDCDRLQQLDNDKPVSMWILTTMPREWPQNFGDHMVAAGEGCVRYRLTCVRPCVCSRCNVYSLLTTTGLLSSRLTKGVVTGITGIVLDPIRGAKRSGWGGFAKGVGLGMAGAVVRPIQGLGAMMKQTALGVLGKKGRDRVWKRGDGEVNAGSIHVKLTLQTF</sequence>
<dbReference type="PANTHER" id="PTHR46220">
    <property type="entry name" value="ADP-RIBOSYLATION FACTOR GTPASE-ACTIVATING PROTEIN AGD12"/>
    <property type="match status" value="1"/>
</dbReference>
<evidence type="ECO:0000259" key="3">
    <source>
        <dbReference type="PROSITE" id="PS50004"/>
    </source>
</evidence>
<gene>
    <name evidence="5" type="ORF">DYB32_008120</name>
</gene>
<keyword evidence="1" id="KW-0479">Metal-binding</keyword>
<comment type="caution">
    <text evidence="5">The sequence shown here is derived from an EMBL/GenBank/DDBJ whole genome shotgun (WGS) entry which is preliminary data.</text>
</comment>
<dbReference type="InterPro" id="IPR037278">
    <property type="entry name" value="ARFGAP/RecO"/>
</dbReference>
<proteinExistence type="predicted"/>
<dbReference type="GO" id="GO:0008270">
    <property type="term" value="F:zinc ion binding"/>
    <property type="evidence" value="ECO:0007669"/>
    <property type="project" value="UniProtKB-KW"/>
</dbReference>
<dbReference type="SUPFAM" id="SSF49562">
    <property type="entry name" value="C2 domain (Calcium/lipid-binding domain, CaLB)"/>
    <property type="match status" value="1"/>
</dbReference>
<feature type="region of interest" description="Disordered" evidence="2">
    <location>
        <begin position="492"/>
        <end position="511"/>
    </location>
</feature>
<dbReference type="PROSITE" id="PS50004">
    <property type="entry name" value="C2"/>
    <property type="match status" value="1"/>
</dbReference>
<dbReference type="Proteomes" id="UP000285060">
    <property type="component" value="Unassembled WGS sequence"/>
</dbReference>
<organism evidence="5 6">
    <name type="scientific">Aphanomyces invadans</name>
    <dbReference type="NCBI Taxonomy" id="157072"/>
    <lineage>
        <taxon>Eukaryota</taxon>
        <taxon>Sar</taxon>
        <taxon>Stramenopiles</taxon>
        <taxon>Oomycota</taxon>
        <taxon>Saprolegniomycetes</taxon>
        <taxon>Saprolegniales</taxon>
        <taxon>Verrucalvaceae</taxon>
        <taxon>Aphanomyces</taxon>
    </lineage>
</organism>
<dbReference type="SMART" id="SM00105">
    <property type="entry name" value="ArfGap"/>
    <property type="match status" value="1"/>
</dbReference>
<feature type="region of interest" description="Disordered" evidence="2">
    <location>
        <begin position="131"/>
        <end position="151"/>
    </location>
</feature>
<dbReference type="VEuPathDB" id="FungiDB:H310_12155"/>
<dbReference type="VEuPathDB" id="FungiDB:H310_12156"/>
<feature type="domain" description="C2" evidence="3">
    <location>
        <begin position="523"/>
        <end position="642"/>
    </location>
</feature>
<keyword evidence="1" id="KW-0862">Zinc</keyword>
<feature type="compositionally biased region" description="Acidic residues" evidence="2">
    <location>
        <begin position="8"/>
        <end position="18"/>
    </location>
</feature>
<feature type="domain" description="Arf-GAP" evidence="4">
    <location>
        <begin position="371"/>
        <end position="495"/>
    </location>
</feature>
<evidence type="ECO:0000256" key="1">
    <source>
        <dbReference type="PROSITE-ProRule" id="PRU00288"/>
    </source>
</evidence>
<name>A0A3R6YUE5_9STRA</name>
<dbReference type="Pfam" id="PF00168">
    <property type="entry name" value="C2"/>
    <property type="match status" value="1"/>
</dbReference>
<dbReference type="AlphaFoldDB" id="A0A3R6YUE5"/>
<keyword evidence="6" id="KW-1185">Reference proteome</keyword>
<dbReference type="EMBL" id="QUSY01001199">
    <property type="protein sequence ID" value="RHY25760.1"/>
    <property type="molecule type" value="Genomic_DNA"/>
</dbReference>
<dbReference type="InterPro" id="IPR044518">
    <property type="entry name" value="ARF_GAP_AGD11/12/13"/>
</dbReference>
<dbReference type="CDD" id="cd08204">
    <property type="entry name" value="ArfGap"/>
    <property type="match status" value="1"/>
</dbReference>
<dbReference type="InterPro" id="IPR038508">
    <property type="entry name" value="ArfGAP_dom_sf"/>
</dbReference>
<evidence type="ECO:0000313" key="6">
    <source>
        <dbReference type="Proteomes" id="UP000285060"/>
    </source>
</evidence>
<dbReference type="InterPro" id="IPR000008">
    <property type="entry name" value="C2_dom"/>
</dbReference>
<protein>
    <recommendedName>
        <fullName evidence="7">Arf-GAP domain-containing protein</fullName>
    </recommendedName>
</protein>
<dbReference type="GO" id="GO:0005543">
    <property type="term" value="F:phospholipid binding"/>
    <property type="evidence" value="ECO:0007669"/>
    <property type="project" value="InterPro"/>
</dbReference>